<keyword evidence="7" id="KW-1185">Reference proteome</keyword>
<evidence type="ECO:0000256" key="4">
    <source>
        <dbReference type="ARBA" id="ARBA00023136"/>
    </source>
</evidence>
<evidence type="ECO:0000256" key="5">
    <source>
        <dbReference type="PROSITE-ProRule" id="PRU00205"/>
    </source>
</evidence>
<sequence length="249" mass="28425">MLEDGEIVTVVITVSTLSYLWTLMDDILQKRYHMGREDSENILSLGHAIVTLQLMDSNLKHLDPATFNPTNKSKLLEELGMIFSCSYFLYDTFRWKFRGPASKIMLCHHICSIFAIVNNLAGKCWGTHGNMALLVLEGSNPLLHLRRILIGEGLQSNKLIYKITEWAFLLSFIFFRFGLGVQYVIFIRYSNAPNYLVKTAYMLFAISSVFLVRIVIILKAKILAVLEGNDQKISHTPCSKHLDHIKPIQ</sequence>
<name>A0A6A4JWS6_APOLU</name>
<proteinExistence type="predicted"/>
<reference evidence="6" key="1">
    <citation type="journal article" date="2021" name="Mol. Ecol. Resour.">
        <title>Apolygus lucorum genome provides insights into omnivorousness and mesophyll feeding.</title>
        <authorList>
            <person name="Liu Y."/>
            <person name="Liu H."/>
            <person name="Wang H."/>
            <person name="Huang T."/>
            <person name="Liu B."/>
            <person name="Yang B."/>
            <person name="Yin L."/>
            <person name="Li B."/>
            <person name="Zhang Y."/>
            <person name="Zhang S."/>
            <person name="Jiang F."/>
            <person name="Zhang X."/>
            <person name="Ren Y."/>
            <person name="Wang B."/>
            <person name="Wang S."/>
            <person name="Lu Y."/>
            <person name="Wu K."/>
            <person name="Fan W."/>
            <person name="Wang G."/>
        </authorList>
    </citation>
    <scope>NUCLEOTIDE SEQUENCE</scope>
    <source>
        <strain evidence="6">12Hb</strain>
    </source>
</reference>
<keyword evidence="2 5" id="KW-0812">Transmembrane</keyword>
<dbReference type="InterPro" id="IPR006634">
    <property type="entry name" value="TLC-dom"/>
</dbReference>
<protein>
    <submittedName>
        <fullName evidence="6">Uncharacterized protein</fullName>
    </submittedName>
</protein>
<dbReference type="SMART" id="SM00724">
    <property type="entry name" value="TLC"/>
    <property type="match status" value="1"/>
</dbReference>
<gene>
    <name evidence="6" type="ORF">GE061_019601</name>
</gene>
<organism evidence="6 7">
    <name type="scientific">Apolygus lucorum</name>
    <name type="common">Small green plant bug</name>
    <name type="synonym">Lygocoris lucorum</name>
    <dbReference type="NCBI Taxonomy" id="248454"/>
    <lineage>
        <taxon>Eukaryota</taxon>
        <taxon>Metazoa</taxon>
        <taxon>Ecdysozoa</taxon>
        <taxon>Arthropoda</taxon>
        <taxon>Hexapoda</taxon>
        <taxon>Insecta</taxon>
        <taxon>Pterygota</taxon>
        <taxon>Neoptera</taxon>
        <taxon>Paraneoptera</taxon>
        <taxon>Hemiptera</taxon>
        <taxon>Heteroptera</taxon>
        <taxon>Panheteroptera</taxon>
        <taxon>Cimicomorpha</taxon>
        <taxon>Miridae</taxon>
        <taxon>Mirini</taxon>
        <taxon>Apolygus</taxon>
    </lineage>
</organism>
<comment type="caution">
    <text evidence="6">The sequence shown here is derived from an EMBL/GenBank/DDBJ whole genome shotgun (WGS) entry which is preliminary data.</text>
</comment>
<dbReference type="EMBL" id="WIXP02000009">
    <property type="protein sequence ID" value="KAF6205429.1"/>
    <property type="molecule type" value="Genomic_DNA"/>
</dbReference>
<dbReference type="Proteomes" id="UP000466442">
    <property type="component" value="Linkage Group LG9"/>
</dbReference>
<dbReference type="Pfam" id="PF03798">
    <property type="entry name" value="TRAM_LAG1_CLN8"/>
    <property type="match status" value="1"/>
</dbReference>
<accession>A0A6A4JWS6</accession>
<evidence type="ECO:0000256" key="3">
    <source>
        <dbReference type="ARBA" id="ARBA00022989"/>
    </source>
</evidence>
<keyword evidence="4 5" id="KW-0472">Membrane</keyword>
<evidence type="ECO:0000313" key="6">
    <source>
        <dbReference type="EMBL" id="KAF6205429.1"/>
    </source>
</evidence>
<keyword evidence="3" id="KW-1133">Transmembrane helix</keyword>
<comment type="subcellular location">
    <subcellularLocation>
        <location evidence="1">Membrane</location>
        <topology evidence="1">Multi-pass membrane protein</topology>
    </subcellularLocation>
</comment>
<dbReference type="PANTHER" id="PTHR31898">
    <property type="entry name" value="TRANSMEMBRANE PROTEIN 136"/>
    <property type="match status" value="1"/>
</dbReference>
<evidence type="ECO:0000313" key="7">
    <source>
        <dbReference type="Proteomes" id="UP000466442"/>
    </source>
</evidence>
<dbReference type="GO" id="GO:0016020">
    <property type="term" value="C:membrane"/>
    <property type="evidence" value="ECO:0007669"/>
    <property type="project" value="UniProtKB-SubCell"/>
</dbReference>
<dbReference type="PROSITE" id="PS50922">
    <property type="entry name" value="TLC"/>
    <property type="match status" value="1"/>
</dbReference>
<evidence type="ECO:0000256" key="1">
    <source>
        <dbReference type="ARBA" id="ARBA00004141"/>
    </source>
</evidence>
<dbReference type="InterPro" id="IPR042512">
    <property type="entry name" value="TLCD5"/>
</dbReference>
<dbReference type="PANTHER" id="PTHR31898:SF1">
    <property type="entry name" value="TLC DOMAIN-CONTAINING PROTEIN 5"/>
    <property type="match status" value="1"/>
</dbReference>
<evidence type="ECO:0000256" key="2">
    <source>
        <dbReference type="ARBA" id="ARBA00022692"/>
    </source>
</evidence>
<dbReference type="OrthoDB" id="506011at2759"/>
<dbReference type="AlphaFoldDB" id="A0A6A4JWS6"/>